<gene>
    <name evidence="2" type="ORF">AXF14_08970</name>
</gene>
<name>A0A0X8JFJ0_ACTRD</name>
<feature type="region of interest" description="Disordered" evidence="1">
    <location>
        <begin position="291"/>
        <end position="316"/>
    </location>
</feature>
<dbReference type="Gene3D" id="3.40.50.10900">
    <property type="entry name" value="PAC-like subunit"/>
    <property type="match status" value="1"/>
</dbReference>
<dbReference type="PIRSF" id="PIRSF028754">
    <property type="entry name" value="UCP028754"/>
    <property type="match status" value="1"/>
</dbReference>
<evidence type="ECO:0000256" key="1">
    <source>
        <dbReference type="SAM" id="MobiDB-lite"/>
    </source>
</evidence>
<keyword evidence="3" id="KW-1185">Reference proteome</keyword>
<dbReference type="InterPro" id="IPR038389">
    <property type="entry name" value="PSMG2_sf"/>
</dbReference>
<dbReference type="KEGG" id="ard:AXF14_08970"/>
<dbReference type="EMBL" id="CP014228">
    <property type="protein sequence ID" value="AMD87689.1"/>
    <property type="molecule type" value="Genomic_DNA"/>
</dbReference>
<dbReference type="InterPro" id="IPR008492">
    <property type="entry name" value="Rv2714-like"/>
</dbReference>
<dbReference type="Gene3D" id="1.10.287.100">
    <property type="match status" value="1"/>
</dbReference>
<proteinExistence type="predicted"/>
<dbReference type="RefSeq" id="WP_067942638.1">
    <property type="nucleotide sequence ID" value="NZ_CP014228.1"/>
</dbReference>
<dbReference type="InterPro" id="IPR019151">
    <property type="entry name" value="Proteasome_assmbl_chaperone_2"/>
</dbReference>
<dbReference type="STRING" id="111015.AXF14_08970"/>
<dbReference type="GO" id="GO:0000502">
    <property type="term" value="C:proteasome complex"/>
    <property type="evidence" value="ECO:0007669"/>
    <property type="project" value="UniProtKB-KW"/>
</dbReference>
<dbReference type="SUPFAM" id="SSF159659">
    <property type="entry name" value="Cgl1923-like"/>
    <property type="match status" value="1"/>
</dbReference>
<evidence type="ECO:0000313" key="2">
    <source>
        <dbReference type="EMBL" id="AMD87689.1"/>
    </source>
</evidence>
<evidence type="ECO:0000313" key="3">
    <source>
        <dbReference type="Proteomes" id="UP000065220"/>
    </source>
</evidence>
<organism evidence="2 3">
    <name type="scientific">Actinomyces radicidentis</name>
    <dbReference type="NCBI Taxonomy" id="111015"/>
    <lineage>
        <taxon>Bacteria</taxon>
        <taxon>Bacillati</taxon>
        <taxon>Actinomycetota</taxon>
        <taxon>Actinomycetes</taxon>
        <taxon>Actinomycetales</taxon>
        <taxon>Actinomycetaceae</taxon>
        <taxon>Actinomyces</taxon>
    </lineage>
</organism>
<sequence>MTPMYTVEHAADEPVSPRVLIHHLDGAMDAGHAGALAVEQLLMTLPHERLATFDADSLVDYRARRPTMTFSTHTYTDVEMPEIALDLLQDDDGADLLLLHGSEPDYRWHEFAGAVTHLALTMGVTQAIGLAGMPMAVPHTRPTYVHHHGSRPELLPEQPDFYGTVEFPGALEGLLELRLGEVGLDSRGLTASIPHYVARDDYPAGASALLTAVAEVTGLALPLGDLEAAAAISRAEIDAQSADQPEVAAVVAALEAQFDAFAPPRVDTDHLAEMLEVPSADEIGARLEAFLEANDRPADADGGPQEPHPQDGDQNR</sequence>
<keyword evidence="2" id="KW-0647">Proteasome</keyword>
<accession>A0A0X8JFJ0</accession>
<protein>
    <submittedName>
        <fullName evidence="2">Proteasome protein</fullName>
    </submittedName>
</protein>
<dbReference type="AlphaFoldDB" id="A0A0X8JFJ0"/>
<dbReference type="Proteomes" id="UP000065220">
    <property type="component" value="Chromosome"/>
</dbReference>
<dbReference type="OrthoDB" id="3733464at2"/>
<reference evidence="3" key="1">
    <citation type="submission" date="2016-02" db="EMBL/GenBank/DDBJ databases">
        <authorList>
            <person name="Holder M.E."/>
            <person name="Ajami N.J."/>
            <person name="Petrosino J.F."/>
        </authorList>
    </citation>
    <scope>NUCLEOTIDE SEQUENCE [LARGE SCALE GENOMIC DNA]</scope>
    <source>
        <strain evidence="3">CCUG 36733</strain>
    </source>
</reference>
<dbReference type="Pfam" id="PF09754">
    <property type="entry name" value="PAC2"/>
    <property type="match status" value="1"/>
</dbReference>